<feature type="domain" description="F-box" evidence="2">
    <location>
        <begin position="43"/>
        <end position="92"/>
    </location>
</feature>
<evidence type="ECO:0000313" key="3">
    <source>
        <dbReference type="EMBL" id="KAF9480601.1"/>
    </source>
</evidence>
<reference evidence="3" key="1">
    <citation type="submission" date="2020-11" db="EMBL/GenBank/DDBJ databases">
        <authorList>
            <consortium name="DOE Joint Genome Institute"/>
            <person name="Ahrendt S."/>
            <person name="Riley R."/>
            <person name="Andreopoulos W."/>
            <person name="Labutti K."/>
            <person name="Pangilinan J."/>
            <person name="Ruiz-Duenas F.J."/>
            <person name="Barrasa J.M."/>
            <person name="Sanchez-Garcia M."/>
            <person name="Camarero S."/>
            <person name="Miyauchi S."/>
            <person name="Serrano A."/>
            <person name="Linde D."/>
            <person name="Babiker R."/>
            <person name="Drula E."/>
            <person name="Ayuso-Fernandez I."/>
            <person name="Pacheco R."/>
            <person name="Padilla G."/>
            <person name="Ferreira P."/>
            <person name="Barriuso J."/>
            <person name="Kellner H."/>
            <person name="Castanera R."/>
            <person name="Alfaro M."/>
            <person name="Ramirez L."/>
            <person name="Pisabarro A.G."/>
            <person name="Kuo A."/>
            <person name="Tritt A."/>
            <person name="Lipzen A."/>
            <person name="He G."/>
            <person name="Yan M."/>
            <person name="Ng V."/>
            <person name="Cullen D."/>
            <person name="Martin F."/>
            <person name="Rosso M.-N."/>
            <person name="Henrissat B."/>
            <person name="Hibbett D."/>
            <person name="Martinez A.T."/>
            <person name="Grigoriev I.V."/>
        </authorList>
    </citation>
    <scope>NUCLEOTIDE SEQUENCE</scope>
    <source>
        <strain evidence="3">CIRM-BRFM 674</strain>
    </source>
</reference>
<feature type="region of interest" description="Disordered" evidence="1">
    <location>
        <begin position="1"/>
        <end position="36"/>
    </location>
</feature>
<dbReference type="Proteomes" id="UP000807469">
    <property type="component" value="Unassembled WGS sequence"/>
</dbReference>
<feature type="compositionally biased region" description="Basic and acidic residues" evidence="1">
    <location>
        <begin position="16"/>
        <end position="25"/>
    </location>
</feature>
<dbReference type="PROSITE" id="PS50181">
    <property type="entry name" value="FBOX"/>
    <property type="match status" value="1"/>
</dbReference>
<evidence type="ECO:0000256" key="1">
    <source>
        <dbReference type="SAM" id="MobiDB-lite"/>
    </source>
</evidence>
<keyword evidence="4" id="KW-1185">Reference proteome</keyword>
<protein>
    <recommendedName>
        <fullName evidence="2">F-box domain-containing protein</fullName>
    </recommendedName>
</protein>
<gene>
    <name evidence="3" type="ORF">BDN70DRAFT_603950</name>
</gene>
<organism evidence="3 4">
    <name type="scientific">Pholiota conissans</name>
    <dbReference type="NCBI Taxonomy" id="109636"/>
    <lineage>
        <taxon>Eukaryota</taxon>
        <taxon>Fungi</taxon>
        <taxon>Dikarya</taxon>
        <taxon>Basidiomycota</taxon>
        <taxon>Agaricomycotina</taxon>
        <taxon>Agaricomycetes</taxon>
        <taxon>Agaricomycetidae</taxon>
        <taxon>Agaricales</taxon>
        <taxon>Agaricineae</taxon>
        <taxon>Strophariaceae</taxon>
        <taxon>Pholiota</taxon>
    </lineage>
</organism>
<feature type="compositionally biased region" description="Polar residues" evidence="1">
    <location>
        <begin position="27"/>
        <end position="36"/>
    </location>
</feature>
<dbReference type="SMART" id="SM00256">
    <property type="entry name" value="FBOX"/>
    <property type="match status" value="1"/>
</dbReference>
<evidence type="ECO:0000259" key="2">
    <source>
        <dbReference type="PROSITE" id="PS50181"/>
    </source>
</evidence>
<dbReference type="SUPFAM" id="SSF81383">
    <property type="entry name" value="F-box domain"/>
    <property type="match status" value="1"/>
</dbReference>
<dbReference type="InterPro" id="IPR036047">
    <property type="entry name" value="F-box-like_dom_sf"/>
</dbReference>
<sequence length="743" mass="86893">MESSSLAPDGAGSNERPQKEVRIKVENGSSSLSTTSTCRPAKLDLLPSMPLDVLLEIFSHLYPIQLLRLSRTTKALRKILLHRSSTYVWKAALGFVEGFPARPKELSLPFWTSLIFDYHCQVCLASYAMPCDFILRVRYCGTCAKDFLRPKSELDKNNSLDQVILKCIPFSRIKHSMHLQGAYSIYRLISLILGNNSFYHLPDKLKLLEDMKSIDNDDRSATRDFIAKKEAEMEARSKHGRDCNEWIHRYMQRRERKRKEALRLRPAAICAKLTELGYQAEFNFLDNFRWAIYDRGPDFTKFNEHQHVKIPKMLTEKTWAMIKDDMVDYMTEISELRKENSRCAVVRDRRNLIHTAWVNWRALPENMKAYPPDALMPNAADVLEFDRVQTLVNSNHDAELDMDRDIIPCFTECLLKEITNWRKHLLHMLWSQLVKTKVWNKAKWEYPMNWEDRLTQLAPAVIVFQCKKLSTHFYWEQRRCLADVIFAGDKVNIEREILNATQAGQRAPVMWYPQFLHHQCASMTERPQFEKYAKMNECLSMQKEYAHCRHAPWDPEALEFDERASQATKNILDACGMDWKTTTTKELDELDPRVVCLKCSELFGSRCDSGERQVQVWCWRDAVQHFLGVHFADASVFWERLSPEDTAKARLLDEAERKKRNFYSTTRLRVWRCMKCRDTNLDMGCMSWASLRSHFACNPTHGNINDMADKDGIWYYRALDVFPREGPPIKMVLSKIGHSKPHQ</sequence>
<dbReference type="AlphaFoldDB" id="A0A9P5Z709"/>
<dbReference type="CDD" id="cd09917">
    <property type="entry name" value="F-box_SF"/>
    <property type="match status" value="1"/>
</dbReference>
<dbReference type="EMBL" id="MU155192">
    <property type="protein sequence ID" value="KAF9480601.1"/>
    <property type="molecule type" value="Genomic_DNA"/>
</dbReference>
<comment type="caution">
    <text evidence="3">The sequence shown here is derived from an EMBL/GenBank/DDBJ whole genome shotgun (WGS) entry which is preliminary data.</text>
</comment>
<dbReference type="Pfam" id="PF00646">
    <property type="entry name" value="F-box"/>
    <property type="match status" value="1"/>
</dbReference>
<proteinExistence type="predicted"/>
<evidence type="ECO:0000313" key="4">
    <source>
        <dbReference type="Proteomes" id="UP000807469"/>
    </source>
</evidence>
<dbReference type="OrthoDB" id="2322499at2759"/>
<dbReference type="InterPro" id="IPR001810">
    <property type="entry name" value="F-box_dom"/>
</dbReference>
<name>A0A9P5Z709_9AGAR</name>
<accession>A0A9P5Z709</accession>